<dbReference type="Gene3D" id="3.30.70.2450">
    <property type="match status" value="1"/>
</dbReference>
<organism evidence="6 7">
    <name type="scientific">Allokutzneria oryzae</name>
    <dbReference type="NCBI Taxonomy" id="1378989"/>
    <lineage>
        <taxon>Bacteria</taxon>
        <taxon>Bacillati</taxon>
        <taxon>Actinomycetota</taxon>
        <taxon>Actinomycetes</taxon>
        <taxon>Pseudonocardiales</taxon>
        <taxon>Pseudonocardiaceae</taxon>
        <taxon>Allokutzneria</taxon>
    </lineage>
</organism>
<gene>
    <name evidence="6" type="ORF">ACFFQA_00085</name>
</gene>
<dbReference type="SUPFAM" id="SSF52833">
    <property type="entry name" value="Thioredoxin-like"/>
    <property type="match status" value="1"/>
</dbReference>
<sequence length="539" mass="58316">MRDEHDCDVLVVGAGPTGLCTALMLVQNGVRVRIVDRKPGPVEQARAAIVHARTLEFLDRLGVGEAAVARGLPITDVAIHESGRHAGTMPLAGEGTGDQTRFPYALALEQFETERVLVEALAEHDVAVEWDSTVDDLVDTGDGVRARVSTEDATATVTARWLVGADGASSTIRKFLGQEFDGETYTQSGMLADVTLDVDLGVKGMRLNLTRGGFVGILPLASGRYRLFGVVPPDIHQAPEQTGGPSHESYAALDHADLQRWFDNYFRVDARLDEVIWASMFRFHSRLASRFRVGNAFLVGDAAHIHNPAGGQGLNLGVGDAVNLAWKLAQVVNGEAPPWLLDTYEAERRPIAQTVLKRTDLGFKLETGNNAVAVWMRTHVATRVVGVVSRLAPVRRMFFHMFSQLWINYRGSRAVGPGGGALKPGDRAPYAPIKQTRDGARSVLDLTHGGGYHVLLFSCDDVDAEALAQRLADRYVAAVTTHVIPSSEHAAYRSYHVDGALMVVVRPDGHIAAVADPAQPESVVAFLDGVLVRTPALQR</sequence>
<evidence type="ECO:0000256" key="4">
    <source>
        <dbReference type="ARBA" id="ARBA00022827"/>
    </source>
</evidence>
<comment type="cofactor">
    <cofactor evidence="1">
        <name>FAD</name>
        <dbReference type="ChEBI" id="CHEBI:57692"/>
    </cofactor>
</comment>
<keyword evidence="6" id="KW-0560">Oxidoreductase</keyword>
<keyword evidence="3" id="KW-0285">Flavoprotein</keyword>
<evidence type="ECO:0000259" key="5">
    <source>
        <dbReference type="Pfam" id="PF01494"/>
    </source>
</evidence>
<dbReference type="PANTHER" id="PTHR43004:SF19">
    <property type="entry name" value="BINDING MONOOXYGENASE, PUTATIVE (JCVI)-RELATED"/>
    <property type="match status" value="1"/>
</dbReference>
<keyword evidence="4" id="KW-0274">FAD</keyword>
<protein>
    <submittedName>
        <fullName evidence="6">FAD-dependent monooxygenase</fullName>
    </submittedName>
</protein>
<dbReference type="InterPro" id="IPR002938">
    <property type="entry name" value="FAD-bd"/>
</dbReference>
<keyword evidence="6" id="KW-0503">Monooxygenase</keyword>
<evidence type="ECO:0000256" key="1">
    <source>
        <dbReference type="ARBA" id="ARBA00001974"/>
    </source>
</evidence>
<dbReference type="PANTHER" id="PTHR43004">
    <property type="entry name" value="TRK SYSTEM POTASSIUM UPTAKE PROTEIN"/>
    <property type="match status" value="1"/>
</dbReference>
<dbReference type="SUPFAM" id="SSF51905">
    <property type="entry name" value="FAD/NAD(P)-binding domain"/>
    <property type="match status" value="1"/>
</dbReference>
<comment type="caution">
    <text evidence="6">The sequence shown here is derived from an EMBL/GenBank/DDBJ whole genome shotgun (WGS) entry which is preliminary data.</text>
</comment>
<evidence type="ECO:0000256" key="2">
    <source>
        <dbReference type="ARBA" id="ARBA00007801"/>
    </source>
</evidence>
<dbReference type="Gene3D" id="3.40.30.120">
    <property type="match status" value="1"/>
</dbReference>
<evidence type="ECO:0000313" key="7">
    <source>
        <dbReference type="Proteomes" id="UP001589693"/>
    </source>
</evidence>
<dbReference type="InterPro" id="IPR036188">
    <property type="entry name" value="FAD/NAD-bd_sf"/>
</dbReference>
<name>A0ABV5ZN56_9PSEU</name>
<proteinExistence type="inferred from homology"/>
<evidence type="ECO:0000256" key="3">
    <source>
        <dbReference type="ARBA" id="ARBA00022630"/>
    </source>
</evidence>
<dbReference type="Gene3D" id="3.50.50.60">
    <property type="entry name" value="FAD/NAD(P)-binding domain"/>
    <property type="match status" value="1"/>
</dbReference>
<dbReference type="RefSeq" id="WP_377849409.1">
    <property type="nucleotide sequence ID" value="NZ_JBHLZU010000001.1"/>
</dbReference>
<dbReference type="Pfam" id="PF21274">
    <property type="entry name" value="Rng_hyd_C"/>
    <property type="match status" value="1"/>
</dbReference>
<evidence type="ECO:0000313" key="6">
    <source>
        <dbReference type="EMBL" id="MFB9902321.1"/>
    </source>
</evidence>
<dbReference type="InterPro" id="IPR036249">
    <property type="entry name" value="Thioredoxin-like_sf"/>
</dbReference>
<keyword evidence="7" id="KW-1185">Reference proteome</keyword>
<dbReference type="Proteomes" id="UP001589693">
    <property type="component" value="Unassembled WGS sequence"/>
</dbReference>
<feature type="domain" description="FAD-binding" evidence="5">
    <location>
        <begin position="6"/>
        <end position="359"/>
    </location>
</feature>
<dbReference type="InterPro" id="IPR050641">
    <property type="entry name" value="RIFMO-like"/>
</dbReference>
<dbReference type="Pfam" id="PF01494">
    <property type="entry name" value="FAD_binding_3"/>
    <property type="match status" value="1"/>
</dbReference>
<dbReference type="EMBL" id="JBHLZU010000001">
    <property type="protein sequence ID" value="MFB9902321.1"/>
    <property type="molecule type" value="Genomic_DNA"/>
</dbReference>
<dbReference type="PRINTS" id="PR00420">
    <property type="entry name" value="RNGMNOXGNASE"/>
</dbReference>
<dbReference type="GO" id="GO:0004497">
    <property type="term" value="F:monooxygenase activity"/>
    <property type="evidence" value="ECO:0007669"/>
    <property type="project" value="UniProtKB-KW"/>
</dbReference>
<comment type="similarity">
    <text evidence="2">Belongs to the PheA/TfdB FAD monooxygenase family.</text>
</comment>
<accession>A0ABV5ZN56</accession>
<reference evidence="6 7" key="1">
    <citation type="submission" date="2024-09" db="EMBL/GenBank/DDBJ databases">
        <authorList>
            <person name="Sun Q."/>
            <person name="Mori K."/>
        </authorList>
    </citation>
    <scope>NUCLEOTIDE SEQUENCE [LARGE SCALE GENOMIC DNA]</scope>
    <source>
        <strain evidence="6 7">TBRC 7907</strain>
    </source>
</reference>